<evidence type="ECO:0000256" key="1">
    <source>
        <dbReference type="ARBA" id="ARBA00022572"/>
    </source>
</evidence>
<keyword evidence="2" id="KW-1015">Disulfide bond</keyword>
<dbReference type="PRINTS" id="PR00018">
    <property type="entry name" value="KRINGLE"/>
</dbReference>
<dbReference type="InterPro" id="IPR000001">
    <property type="entry name" value="Kringle"/>
</dbReference>
<dbReference type="Gene3D" id="2.40.20.10">
    <property type="entry name" value="Plasminogen Kringle 4"/>
    <property type="match status" value="1"/>
</dbReference>
<evidence type="ECO:0000256" key="2">
    <source>
        <dbReference type="ARBA" id="ARBA00023157"/>
    </source>
</evidence>
<dbReference type="SUPFAM" id="SSF55797">
    <property type="entry name" value="PR-1-like"/>
    <property type="match status" value="1"/>
</dbReference>
<keyword evidence="6" id="KW-1185">Reference proteome</keyword>
<feature type="domain" description="Kringle" evidence="4">
    <location>
        <begin position="171"/>
        <end position="251"/>
    </location>
</feature>
<evidence type="ECO:0000313" key="5">
    <source>
        <dbReference type="EMBL" id="KAL3781415.1"/>
    </source>
</evidence>
<dbReference type="InterPro" id="IPR050759">
    <property type="entry name" value="Serine_protease_kringle"/>
</dbReference>
<evidence type="ECO:0000256" key="3">
    <source>
        <dbReference type="SAM" id="MobiDB-lite"/>
    </source>
</evidence>
<accession>A0ABD3NZP7</accession>
<sequence>MTTTESSSPPPPPPRRLRDMSSPCPPSQRPFVLNFQTDSYGSETSWSLHDDDADVLVGRGPPDGVSYGDFALYTASYCLDVGTTYTLSMEDDFGDGMCCDRGHGGYEYSIDSVVVYASNLLRTFDDYVEHVFTVRGRYTPPPTSWPTTATAGGGGGGGGWSTCLPVPTSCGCDDVYGSDYRGSISITSSGRACQMWDEKSPHDHDYDPDSYPDAGLYGNNHCRNPDGGSGGPWCMTTDPDVRWEYCDVPSCPTTTGGGGGGGGGGEEEGTTMPTYYGSTVAPMTDSPTMSPSESPTYRPTRPPTPKPTPDRSVLNPLNGCNGGDARVTVEVRADEFPEDTSFDLLSPDGSALFTRSQGSFDELEYVIEEACVPHGEYPFVIRDAYGDGMCCRYGEGFFKIYVDGREVLNGGSYNSNVTATINVGYDPSGWMTERDALYLEAHNVRRKEWHERHNLTYVPLWHSPELARASKAWAEELLHSCELVGIVHEDNNPYGENLAKNTGDPETWGQLYPPENIVRRWVDFEVGLPYPSNGHLTQALWRASKYLGCGESVREFRGGVCRVQVCRYGRAGNW</sequence>
<gene>
    <name evidence="5" type="ORF">ACHAW5_010759</name>
</gene>
<feature type="compositionally biased region" description="Low complexity" evidence="3">
    <location>
        <begin position="290"/>
        <end position="299"/>
    </location>
</feature>
<reference evidence="5 6" key="1">
    <citation type="submission" date="2024-10" db="EMBL/GenBank/DDBJ databases">
        <title>Updated reference genomes for cyclostephanoid diatoms.</title>
        <authorList>
            <person name="Roberts W.R."/>
            <person name="Alverson A.J."/>
        </authorList>
    </citation>
    <scope>NUCLEOTIDE SEQUENCE [LARGE SCALE GENOMIC DNA]</scope>
    <source>
        <strain evidence="5 6">AJA276-08</strain>
    </source>
</reference>
<dbReference type="InterPro" id="IPR038178">
    <property type="entry name" value="Kringle_sf"/>
</dbReference>
<dbReference type="EMBL" id="JALLAZ020001067">
    <property type="protein sequence ID" value="KAL3781415.1"/>
    <property type="molecule type" value="Genomic_DNA"/>
</dbReference>
<keyword evidence="1" id="KW-0420">Kringle</keyword>
<feature type="region of interest" description="Disordered" evidence="3">
    <location>
        <begin position="278"/>
        <end position="319"/>
    </location>
</feature>
<dbReference type="SUPFAM" id="SSF57440">
    <property type="entry name" value="Kringle-like"/>
    <property type="match status" value="1"/>
</dbReference>
<dbReference type="PANTHER" id="PTHR24261">
    <property type="entry name" value="PLASMINOGEN-RELATED"/>
    <property type="match status" value="1"/>
</dbReference>
<dbReference type="InterPro" id="IPR013806">
    <property type="entry name" value="Kringle-like"/>
</dbReference>
<dbReference type="Pfam" id="PF00051">
    <property type="entry name" value="Kringle"/>
    <property type="match status" value="1"/>
</dbReference>
<dbReference type="AlphaFoldDB" id="A0ABD3NZP7"/>
<evidence type="ECO:0000259" key="4">
    <source>
        <dbReference type="PROSITE" id="PS50070"/>
    </source>
</evidence>
<dbReference type="CDD" id="cd00108">
    <property type="entry name" value="KR"/>
    <property type="match status" value="1"/>
</dbReference>
<proteinExistence type="predicted"/>
<dbReference type="PANTHER" id="PTHR24261:SF7">
    <property type="entry name" value="KRINGLE DOMAIN-CONTAINING PROTEIN"/>
    <property type="match status" value="1"/>
</dbReference>
<evidence type="ECO:0000313" key="6">
    <source>
        <dbReference type="Proteomes" id="UP001530315"/>
    </source>
</evidence>
<dbReference type="Gene3D" id="3.40.33.10">
    <property type="entry name" value="CAP"/>
    <property type="match status" value="1"/>
</dbReference>
<dbReference type="SMART" id="SM00130">
    <property type="entry name" value="KR"/>
    <property type="match status" value="1"/>
</dbReference>
<dbReference type="InterPro" id="IPR014044">
    <property type="entry name" value="CAP_dom"/>
</dbReference>
<dbReference type="Proteomes" id="UP001530315">
    <property type="component" value="Unassembled WGS sequence"/>
</dbReference>
<name>A0ABD3NZP7_9STRA</name>
<dbReference type="PROSITE" id="PS50070">
    <property type="entry name" value="KRINGLE_2"/>
    <property type="match status" value="1"/>
</dbReference>
<organism evidence="5 6">
    <name type="scientific">Stephanodiscus triporus</name>
    <dbReference type="NCBI Taxonomy" id="2934178"/>
    <lineage>
        <taxon>Eukaryota</taxon>
        <taxon>Sar</taxon>
        <taxon>Stramenopiles</taxon>
        <taxon>Ochrophyta</taxon>
        <taxon>Bacillariophyta</taxon>
        <taxon>Coscinodiscophyceae</taxon>
        <taxon>Thalassiosirophycidae</taxon>
        <taxon>Stephanodiscales</taxon>
        <taxon>Stephanodiscaceae</taxon>
        <taxon>Stephanodiscus</taxon>
    </lineage>
</organism>
<dbReference type="Pfam" id="PF00188">
    <property type="entry name" value="CAP"/>
    <property type="match status" value="1"/>
</dbReference>
<dbReference type="SMART" id="SM00198">
    <property type="entry name" value="SCP"/>
    <property type="match status" value="1"/>
</dbReference>
<protein>
    <recommendedName>
        <fullName evidence="4">Kringle domain-containing protein</fullName>
    </recommendedName>
</protein>
<comment type="caution">
    <text evidence="5">The sequence shown here is derived from an EMBL/GenBank/DDBJ whole genome shotgun (WGS) entry which is preliminary data.</text>
</comment>
<dbReference type="InterPro" id="IPR035940">
    <property type="entry name" value="CAP_sf"/>
</dbReference>
<feature type="region of interest" description="Disordered" evidence="3">
    <location>
        <begin position="1"/>
        <end position="28"/>
    </location>
</feature>